<dbReference type="Proteomes" id="UP001428341">
    <property type="component" value="Unassembled WGS sequence"/>
</dbReference>
<keyword evidence="3" id="KW-1185">Reference proteome</keyword>
<evidence type="ECO:0000256" key="1">
    <source>
        <dbReference type="SAM" id="MobiDB-lite"/>
    </source>
</evidence>
<feature type="compositionally biased region" description="Basic and acidic residues" evidence="1">
    <location>
        <begin position="105"/>
        <end position="136"/>
    </location>
</feature>
<evidence type="ECO:0000313" key="3">
    <source>
        <dbReference type="Proteomes" id="UP001428341"/>
    </source>
</evidence>
<evidence type="ECO:0000313" key="2">
    <source>
        <dbReference type="EMBL" id="KAK9175089.1"/>
    </source>
</evidence>
<feature type="compositionally biased region" description="Basic and acidic residues" evidence="1">
    <location>
        <begin position="172"/>
        <end position="189"/>
    </location>
</feature>
<dbReference type="AlphaFoldDB" id="A0AAP0LL91"/>
<gene>
    <name evidence="2" type="ORF">WN944_027095</name>
</gene>
<sequence length="205" mass="23166">MKRCLGKYLEKSQTITGDLQNEEKALRAQDLQALVIKEMTDMLRKQKPITVTKPKPEHHRQQLQPPPTSLSKPNRGPTMPNRGPTMVVCGRRSSIKAISKNAYGKKGDRKDREVEEKPKVNEKKVDSSFVGIEDKGIKKKRSQERSVSLRRNSRSSSRSGDVKHQFGGNELSSHDTLEAKTENKKENVVKKKKQGARATIARIVK</sequence>
<comment type="caution">
    <text evidence="2">The sequence shown here is derived from an EMBL/GenBank/DDBJ whole genome shotgun (WGS) entry which is preliminary data.</text>
</comment>
<dbReference type="EMBL" id="JBCGBO010000025">
    <property type="protein sequence ID" value="KAK9175089.1"/>
    <property type="molecule type" value="Genomic_DNA"/>
</dbReference>
<reference evidence="2 3" key="1">
    <citation type="submission" date="2024-05" db="EMBL/GenBank/DDBJ databases">
        <title>Haplotype-resolved chromosome-level genome assembly of Huyou (Citrus changshanensis).</title>
        <authorList>
            <person name="Miao C."/>
            <person name="Chen W."/>
            <person name="Wu Y."/>
            <person name="Wang L."/>
            <person name="Zhao S."/>
            <person name="Grierson D."/>
            <person name="Xu C."/>
            <person name="Chen K."/>
        </authorList>
    </citation>
    <scope>NUCLEOTIDE SEQUENCE [LARGE SCALE GENOMIC DNA]</scope>
    <source>
        <strain evidence="2">01-14</strain>
        <tissue evidence="2">Leaf</tissue>
    </source>
</reference>
<feature type="compositionally biased region" description="Low complexity" evidence="1">
    <location>
        <begin position="145"/>
        <end position="159"/>
    </location>
</feature>
<protein>
    <submittedName>
        <fullName evidence="2">Uncharacterized protein</fullName>
    </submittedName>
</protein>
<feature type="region of interest" description="Disordered" evidence="1">
    <location>
        <begin position="45"/>
        <end position="205"/>
    </location>
</feature>
<organism evidence="2 3">
    <name type="scientific">Citrus x changshan-huyou</name>
    <dbReference type="NCBI Taxonomy" id="2935761"/>
    <lineage>
        <taxon>Eukaryota</taxon>
        <taxon>Viridiplantae</taxon>
        <taxon>Streptophyta</taxon>
        <taxon>Embryophyta</taxon>
        <taxon>Tracheophyta</taxon>
        <taxon>Spermatophyta</taxon>
        <taxon>Magnoliopsida</taxon>
        <taxon>eudicotyledons</taxon>
        <taxon>Gunneridae</taxon>
        <taxon>Pentapetalae</taxon>
        <taxon>rosids</taxon>
        <taxon>malvids</taxon>
        <taxon>Sapindales</taxon>
        <taxon>Rutaceae</taxon>
        <taxon>Aurantioideae</taxon>
        <taxon>Citrus</taxon>
    </lineage>
</organism>
<accession>A0AAP0LL91</accession>
<name>A0AAP0LL91_9ROSI</name>
<proteinExistence type="predicted"/>